<feature type="region of interest" description="Disordered" evidence="1">
    <location>
        <begin position="1"/>
        <end position="25"/>
    </location>
</feature>
<gene>
    <name evidence="2" type="ORF">HaLaN_22409</name>
</gene>
<proteinExistence type="predicted"/>
<evidence type="ECO:0000256" key="1">
    <source>
        <dbReference type="SAM" id="MobiDB-lite"/>
    </source>
</evidence>
<reference evidence="2 3" key="1">
    <citation type="submission" date="2020-02" db="EMBL/GenBank/DDBJ databases">
        <title>Draft genome sequence of Haematococcus lacustris strain NIES-144.</title>
        <authorList>
            <person name="Morimoto D."/>
            <person name="Nakagawa S."/>
            <person name="Yoshida T."/>
            <person name="Sawayama S."/>
        </authorList>
    </citation>
    <scope>NUCLEOTIDE SEQUENCE [LARGE SCALE GENOMIC DNA]</scope>
    <source>
        <strain evidence="2 3">NIES-144</strain>
    </source>
</reference>
<comment type="caution">
    <text evidence="2">The sequence shown here is derived from an EMBL/GenBank/DDBJ whole genome shotgun (WGS) entry which is preliminary data.</text>
</comment>
<evidence type="ECO:0008006" key="4">
    <source>
        <dbReference type="Google" id="ProtNLM"/>
    </source>
</evidence>
<accession>A0A699ZY62</accession>
<feature type="compositionally biased region" description="Polar residues" evidence="1">
    <location>
        <begin position="1"/>
        <end position="22"/>
    </location>
</feature>
<dbReference type="AlphaFoldDB" id="A0A699ZY62"/>
<keyword evidence="3" id="KW-1185">Reference proteome</keyword>
<feature type="non-terminal residue" evidence="2">
    <location>
        <position position="1"/>
    </location>
</feature>
<dbReference type="Proteomes" id="UP000485058">
    <property type="component" value="Unassembled WGS sequence"/>
</dbReference>
<dbReference type="EMBL" id="BLLF01002577">
    <property type="protein sequence ID" value="GFH24589.1"/>
    <property type="molecule type" value="Genomic_DNA"/>
</dbReference>
<evidence type="ECO:0000313" key="3">
    <source>
        <dbReference type="Proteomes" id="UP000485058"/>
    </source>
</evidence>
<evidence type="ECO:0000313" key="2">
    <source>
        <dbReference type="EMBL" id="GFH24589.1"/>
    </source>
</evidence>
<feature type="non-terminal residue" evidence="2">
    <location>
        <position position="125"/>
    </location>
</feature>
<organism evidence="2 3">
    <name type="scientific">Haematococcus lacustris</name>
    <name type="common">Green alga</name>
    <name type="synonym">Haematococcus pluvialis</name>
    <dbReference type="NCBI Taxonomy" id="44745"/>
    <lineage>
        <taxon>Eukaryota</taxon>
        <taxon>Viridiplantae</taxon>
        <taxon>Chlorophyta</taxon>
        <taxon>core chlorophytes</taxon>
        <taxon>Chlorophyceae</taxon>
        <taxon>CS clade</taxon>
        <taxon>Chlamydomonadales</taxon>
        <taxon>Haematococcaceae</taxon>
        <taxon>Haematococcus</taxon>
    </lineage>
</organism>
<name>A0A699ZY62_HAELA</name>
<protein>
    <recommendedName>
        <fullName evidence="4">DUF659 domain-containing protein</fullName>
    </recommendedName>
</protein>
<sequence length="125" mass="13901">MTSTASSAQPPSNHHHFPTQQVHPDDQQLSDKYVALFVATTGTPHAALKNKFLKKAFRVLGATCPKRVKSLIQDVYLETRRTVEADLSSLFEAGMAVMMCTDGWRHRHAAQGHPLLNLVLLKPRS</sequence>